<feature type="region of interest" description="Disordered" evidence="1">
    <location>
        <begin position="279"/>
        <end position="299"/>
    </location>
</feature>
<dbReference type="RefSeq" id="WP_083113957.1">
    <property type="nucleotide sequence ID" value="NZ_JACKTS010000046.1"/>
</dbReference>
<dbReference type="EMBL" id="MVHE01000022">
    <property type="protein sequence ID" value="ORA20523.1"/>
    <property type="molecule type" value="Genomic_DNA"/>
</dbReference>
<sequence length="299" mass="32216">MSAGGTKTLASSLWDNKPARWAIKSLGTVAAAIFMAAVTPAGPWIVQSVHDLIWGRGPLVVAHTEPMLDGIDPPDTWELVVPDPHALPPVPRPSPPQLPAGKDCADLWHTGLKANGQPPNSAKYKLTLWGQTDVTIVDLRAELLRHFPPSGGALLRCAPSRMGPPVPDEPTSCDLSQRLDADRYAPCTVKDAAGQVALLRNSKTIPLHKGGDSTTLQVNVKLPNDSVEWKLEVHVTTPDGTDRWVDVGRNFRSTGLRQMNAGQFYDEYICASELGVISWKPGDPTPPPPQVSPSEAPRP</sequence>
<evidence type="ECO:0000256" key="1">
    <source>
        <dbReference type="SAM" id="MobiDB-lite"/>
    </source>
</evidence>
<proteinExistence type="predicted"/>
<protein>
    <submittedName>
        <fullName evidence="2">Uncharacterized protein</fullName>
    </submittedName>
</protein>
<organism evidence="2 3">
    <name type="scientific">Mycobacterium angelicum</name>
    <dbReference type="NCBI Taxonomy" id="470074"/>
    <lineage>
        <taxon>Bacteria</taxon>
        <taxon>Bacillati</taxon>
        <taxon>Actinomycetota</taxon>
        <taxon>Actinomycetes</taxon>
        <taxon>Mycobacteriales</taxon>
        <taxon>Mycobacteriaceae</taxon>
        <taxon>Mycobacterium</taxon>
    </lineage>
</organism>
<evidence type="ECO:0000313" key="2">
    <source>
        <dbReference type="EMBL" id="ORA20523.1"/>
    </source>
</evidence>
<comment type="caution">
    <text evidence="2">The sequence shown here is derived from an EMBL/GenBank/DDBJ whole genome shotgun (WGS) entry which is preliminary data.</text>
</comment>
<reference evidence="2 3" key="1">
    <citation type="submission" date="2017-02" db="EMBL/GenBank/DDBJ databases">
        <title>The new phylogeny of genus Mycobacterium.</title>
        <authorList>
            <person name="Tortoli E."/>
            <person name="Trovato A."/>
            <person name="Cirillo D.M."/>
        </authorList>
    </citation>
    <scope>NUCLEOTIDE SEQUENCE [LARGE SCALE GENOMIC DNA]</scope>
    <source>
        <strain evidence="2 3">DSM 45057</strain>
    </source>
</reference>
<accession>A0A1W9ZS56</accession>
<dbReference type="AlphaFoldDB" id="A0A1W9ZS56"/>
<evidence type="ECO:0000313" key="3">
    <source>
        <dbReference type="Proteomes" id="UP000192284"/>
    </source>
</evidence>
<keyword evidence="3" id="KW-1185">Reference proteome</keyword>
<gene>
    <name evidence="2" type="ORF">BST12_15315</name>
</gene>
<name>A0A1W9ZS56_MYCAN</name>
<dbReference type="Proteomes" id="UP000192284">
    <property type="component" value="Unassembled WGS sequence"/>
</dbReference>